<dbReference type="EMBL" id="HBUF01579641">
    <property type="protein sequence ID" value="CAG6769679.1"/>
    <property type="molecule type" value="Transcribed_RNA"/>
</dbReference>
<evidence type="ECO:0000313" key="1">
    <source>
        <dbReference type="EMBL" id="CAG6769679.1"/>
    </source>
</evidence>
<dbReference type="AlphaFoldDB" id="A0A8D9EYH7"/>
<proteinExistence type="predicted"/>
<organism evidence="1">
    <name type="scientific">Cacopsylla melanoneura</name>
    <dbReference type="NCBI Taxonomy" id="428564"/>
    <lineage>
        <taxon>Eukaryota</taxon>
        <taxon>Metazoa</taxon>
        <taxon>Ecdysozoa</taxon>
        <taxon>Arthropoda</taxon>
        <taxon>Hexapoda</taxon>
        <taxon>Insecta</taxon>
        <taxon>Pterygota</taxon>
        <taxon>Neoptera</taxon>
        <taxon>Paraneoptera</taxon>
        <taxon>Hemiptera</taxon>
        <taxon>Sternorrhyncha</taxon>
        <taxon>Psylloidea</taxon>
        <taxon>Psyllidae</taxon>
        <taxon>Psyllinae</taxon>
        <taxon>Cacopsylla</taxon>
    </lineage>
</organism>
<accession>A0A8D9EYH7</accession>
<sequence>MYLPTLFLRSADFINSIYVFTRGCPQRGTFTFGYTKSPRNLKVRKLTDCDHVPNMPKLLDKVRCSNWTRKILRTLKRKMYYWPLIQFFFVVAKLKVVLQSPASFT</sequence>
<reference evidence="1" key="1">
    <citation type="submission" date="2021-05" db="EMBL/GenBank/DDBJ databases">
        <authorList>
            <person name="Alioto T."/>
            <person name="Alioto T."/>
            <person name="Gomez Garrido J."/>
        </authorList>
    </citation>
    <scope>NUCLEOTIDE SEQUENCE</scope>
</reference>
<protein>
    <submittedName>
        <fullName evidence="1">Uncharacterized protein</fullName>
    </submittedName>
</protein>
<name>A0A8D9EYH7_9HEMI</name>